<comment type="caution">
    <text evidence="2">The sequence shown here is derived from an EMBL/GenBank/DDBJ whole genome shotgun (WGS) entry which is preliminary data.</text>
</comment>
<keyword evidence="3" id="KW-1185">Reference proteome</keyword>
<dbReference type="STRING" id="391625.PPSIR1_22546"/>
<accession>A6G2D2</accession>
<sequence>MALLAHAPLLAALTLGAPPPDFALRVHEAPDPASIVDETPADFDGWAETPRCSEAATEGGEGAQTHASDELSPPPPARKIGEHTTIFVNFDGVSLDTCVPSNSHANCSSIEGGETIDPFPGDLAQRVAILDGMRDIGEGLGLRITGQRPGPDETYLMLVYGGDSIAEEALGRAPAGDCYDDLPNQVGFVYLGTDRAAWINGGASTAMHEAAHTWGLDHVGLDTALMAPMGGNTIADYFDGCAQIVQNVELDPIDPGTASCPDLNLELCGLADFQYATALIEYLFGGPYVDAQAPALELLSPGSGRYYQAPASFFVELGVIDDLHPQRYEFAVTIPGLVDEPNFSEVLDPSFEVENLPVGSWTFELRLRDMAGNEGTLSFEIEVGEDPPRLDDGCACAAVETDPRRSQGLGLALLSTLGGVWGLRRRRRRK</sequence>
<reference evidence="2 3" key="1">
    <citation type="submission" date="2007-06" db="EMBL/GenBank/DDBJ databases">
        <authorList>
            <person name="Shimkets L."/>
            <person name="Ferriera S."/>
            <person name="Johnson J."/>
            <person name="Kravitz S."/>
            <person name="Beeson K."/>
            <person name="Sutton G."/>
            <person name="Rogers Y.-H."/>
            <person name="Friedman R."/>
            <person name="Frazier M."/>
            <person name="Venter J.C."/>
        </authorList>
    </citation>
    <scope>NUCLEOTIDE SEQUENCE [LARGE SCALE GENOMIC DNA]</scope>
    <source>
        <strain evidence="2 3">SIR-1</strain>
    </source>
</reference>
<dbReference type="Proteomes" id="UP000005801">
    <property type="component" value="Unassembled WGS sequence"/>
</dbReference>
<dbReference type="AlphaFoldDB" id="A6G2D2"/>
<feature type="region of interest" description="Disordered" evidence="1">
    <location>
        <begin position="53"/>
        <end position="80"/>
    </location>
</feature>
<protein>
    <submittedName>
        <fullName evidence="2">Uncharacterized protein</fullName>
    </submittedName>
</protein>
<evidence type="ECO:0000256" key="1">
    <source>
        <dbReference type="SAM" id="MobiDB-lite"/>
    </source>
</evidence>
<gene>
    <name evidence="2" type="ORF">PPSIR1_22546</name>
</gene>
<evidence type="ECO:0000313" key="3">
    <source>
        <dbReference type="Proteomes" id="UP000005801"/>
    </source>
</evidence>
<dbReference type="OrthoDB" id="5494448at2"/>
<evidence type="ECO:0000313" key="2">
    <source>
        <dbReference type="EMBL" id="EDM79869.1"/>
    </source>
</evidence>
<dbReference type="RefSeq" id="WP_006970881.1">
    <property type="nucleotide sequence ID" value="NZ_ABCS01000015.1"/>
</dbReference>
<dbReference type="SUPFAM" id="SSF55486">
    <property type="entry name" value="Metalloproteases ('zincins'), catalytic domain"/>
    <property type="match status" value="1"/>
</dbReference>
<proteinExistence type="predicted"/>
<organism evidence="2 3">
    <name type="scientific">Plesiocystis pacifica SIR-1</name>
    <dbReference type="NCBI Taxonomy" id="391625"/>
    <lineage>
        <taxon>Bacteria</taxon>
        <taxon>Pseudomonadati</taxon>
        <taxon>Myxococcota</taxon>
        <taxon>Polyangia</taxon>
        <taxon>Nannocystales</taxon>
        <taxon>Nannocystaceae</taxon>
        <taxon>Plesiocystis</taxon>
    </lineage>
</organism>
<name>A6G2D2_9BACT</name>
<dbReference type="EMBL" id="ABCS01000015">
    <property type="protein sequence ID" value="EDM79869.1"/>
    <property type="molecule type" value="Genomic_DNA"/>
</dbReference>